<keyword evidence="1" id="KW-0732">Signal</keyword>
<evidence type="ECO:0000256" key="1">
    <source>
        <dbReference type="SAM" id="SignalP"/>
    </source>
</evidence>
<dbReference type="AlphaFoldDB" id="A0A9X2W1J4"/>
<feature type="signal peptide" evidence="1">
    <location>
        <begin position="1"/>
        <end position="20"/>
    </location>
</feature>
<evidence type="ECO:0000313" key="3">
    <source>
        <dbReference type="Proteomes" id="UP001142648"/>
    </source>
</evidence>
<dbReference type="RefSeq" id="WP_259961913.1">
    <property type="nucleotide sequence ID" value="NZ_JAOAMV010000004.1"/>
</dbReference>
<evidence type="ECO:0000313" key="2">
    <source>
        <dbReference type="EMBL" id="MCT2559042.1"/>
    </source>
</evidence>
<keyword evidence="3" id="KW-1185">Reference proteome</keyword>
<accession>A0A9X2W1J4</accession>
<protein>
    <submittedName>
        <fullName evidence="2">Uncharacterized protein</fullName>
    </submittedName>
</protein>
<name>A0A9X2W1J4_9SPHN</name>
<organism evidence="2 3">
    <name type="scientific">Tsuneonella litorea</name>
    <dbReference type="NCBI Taxonomy" id="2976475"/>
    <lineage>
        <taxon>Bacteria</taxon>
        <taxon>Pseudomonadati</taxon>
        <taxon>Pseudomonadota</taxon>
        <taxon>Alphaproteobacteria</taxon>
        <taxon>Sphingomonadales</taxon>
        <taxon>Erythrobacteraceae</taxon>
        <taxon>Tsuneonella</taxon>
    </lineage>
</organism>
<dbReference type="EMBL" id="JAOAMV010000004">
    <property type="protein sequence ID" value="MCT2559042.1"/>
    <property type="molecule type" value="Genomic_DNA"/>
</dbReference>
<sequence>MNKLILAGAAALAFAIPAGAQDMAVTSDGEVYVMTDAQQTAYDAWPPERQTLYTGWPNTYQTYFWTLSPAQQDGWWVLTDDQRAKVYAMAPQQRVAAWNSIVAQMNGGPAPAASATAQAATTAAASASTAGPRFVSNAVVQTTPGDAGPPTGDVPICKPNQQDNCINAWEAGKRGPGVTRPLAHWPGKPASEM</sequence>
<gene>
    <name evidence="2" type="ORF">N0B51_08615</name>
</gene>
<proteinExistence type="predicted"/>
<comment type="caution">
    <text evidence="2">The sequence shown here is derived from an EMBL/GenBank/DDBJ whole genome shotgun (WGS) entry which is preliminary data.</text>
</comment>
<reference evidence="2" key="1">
    <citation type="submission" date="2022-09" db="EMBL/GenBank/DDBJ databases">
        <title>The genome sequence of Tsuneonella sp. YG55.</title>
        <authorList>
            <person name="Liu Y."/>
        </authorList>
    </citation>
    <scope>NUCLEOTIDE SEQUENCE</scope>
    <source>
        <strain evidence="2">YG55</strain>
    </source>
</reference>
<dbReference type="Proteomes" id="UP001142648">
    <property type="component" value="Unassembled WGS sequence"/>
</dbReference>
<feature type="chain" id="PRO_5040847410" evidence="1">
    <location>
        <begin position="21"/>
        <end position="193"/>
    </location>
</feature>